<gene>
    <name evidence="9" type="ORF">SEMRO_124_G059840.1</name>
</gene>
<dbReference type="GO" id="GO:0016491">
    <property type="term" value="F:oxidoreductase activity"/>
    <property type="evidence" value="ECO:0007669"/>
    <property type="project" value="UniProtKB-KW"/>
</dbReference>
<dbReference type="InterPro" id="IPR013112">
    <property type="entry name" value="FAD-bd_8"/>
</dbReference>
<dbReference type="Gene3D" id="3.40.50.80">
    <property type="entry name" value="Nucleotide-binding domain of ferredoxin-NADP reductase (FNR) module"/>
    <property type="match status" value="1"/>
</dbReference>
<evidence type="ECO:0000313" key="9">
    <source>
        <dbReference type="EMBL" id="CAB9501990.1"/>
    </source>
</evidence>
<dbReference type="Pfam" id="PF08022">
    <property type="entry name" value="FAD_binding_8"/>
    <property type="match status" value="1"/>
</dbReference>
<sequence length="754" mass="85489">MRVLKPAISIDEEEVEIEVKVLDGSHEESFEDAREGPCQDDNNEEDEYYSVTSFESSWLNQEIVKDDQEKADAVPTTAAPTAATLPASCRDKKTCLVRFGRAVRIYWRNHRVTCVWLLLYALANVVCFYYKASIYAFDDKHAPARQVFGSCVIVARGAAMCLNLNACLILLPLCRHLWTLVQTLPPLRCCSKRIFWTEWLPLDQWVVIHRVIGILFLYWTLLHCAAHACDFHRFVHHPYEEDLYLLFPNEAYIPEDPAGRWKLLLRQPAAITGIIMAFCILIAYPTVMMYRRLGYNVFWYSHHLLLVMLVALLFHGVGQLLEPPQSIYWVGVPLCLYLLQRIWREVAGMCCSRAQVKVLELSIKPGNVIYLRLTKPPSWKNRLRAGMYANLNIPYLALLEWHAFTISSAPSDDYLEFHIRPVGDWTTDLYRLANSFTSTKAKKTAPPPTLQDLAEAGLCRFEDEPASQASPSANASTHCPHSQPLQRRSSKWLWDRGASVLDLSKVMKDTASSTELEGTQSLGVSSTSNVSSPSTSNNEPRHHHSVNAKNASNASGEAISVAKQPFQLQHLVVKLDGPLGTASQGYSQHRMVVLVGAGIGITPMVSVLKELLANPGKMERTYLIWSFRERQAMDWFASLINDILVEQRRQSARRGKTSKLAPVLELRFFVTAAPPRQECCSSNKAFSVVFGRRPCWPDELSRVHRQIRAQNYNKCGVFVCGPASMTQRIQDVGFHISRQDPDFQFYCRQETFAM</sequence>
<organism evidence="9 10">
    <name type="scientific">Seminavis robusta</name>
    <dbReference type="NCBI Taxonomy" id="568900"/>
    <lineage>
        <taxon>Eukaryota</taxon>
        <taxon>Sar</taxon>
        <taxon>Stramenopiles</taxon>
        <taxon>Ochrophyta</taxon>
        <taxon>Bacillariophyta</taxon>
        <taxon>Bacillariophyceae</taxon>
        <taxon>Bacillariophycidae</taxon>
        <taxon>Naviculales</taxon>
        <taxon>Naviculaceae</taxon>
        <taxon>Seminavis</taxon>
    </lineage>
</organism>
<keyword evidence="3 7" id="KW-1133">Transmembrane helix</keyword>
<feature type="transmembrane region" description="Helical" evidence="7">
    <location>
        <begin position="114"/>
        <end position="135"/>
    </location>
</feature>
<feature type="compositionally biased region" description="Polar residues" evidence="6">
    <location>
        <begin position="477"/>
        <end position="486"/>
    </location>
</feature>
<dbReference type="CDD" id="cd06186">
    <property type="entry name" value="NOX_Duox_like_FAD_NADP"/>
    <property type="match status" value="1"/>
</dbReference>
<evidence type="ECO:0000256" key="4">
    <source>
        <dbReference type="ARBA" id="ARBA00023002"/>
    </source>
</evidence>
<feature type="region of interest" description="Disordered" evidence="6">
    <location>
        <begin position="512"/>
        <end position="556"/>
    </location>
</feature>
<keyword evidence="5 7" id="KW-0472">Membrane</keyword>
<evidence type="ECO:0000256" key="6">
    <source>
        <dbReference type="SAM" id="MobiDB-lite"/>
    </source>
</evidence>
<proteinExistence type="predicted"/>
<feature type="transmembrane region" description="Helical" evidence="7">
    <location>
        <begin position="147"/>
        <end position="171"/>
    </location>
</feature>
<reference evidence="9" key="1">
    <citation type="submission" date="2020-06" db="EMBL/GenBank/DDBJ databases">
        <authorList>
            <consortium name="Plant Systems Biology data submission"/>
        </authorList>
    </citation>
    <scope>NUCLEOTIDE SEQUENCE</scope>
    <source>
        <strain evidence="9">D6</strain>
    </source>
</reference>
<keyword evidence="4" id="KW-0560">Oxidoreductase</keyword>
<dbReference type="Proteomes" id="UP001153069">
    <property type="component" value="Unassembled WGS sequence"/>
</dbReference>
<feature type="compositionally biased region" description="Polar residues" evidence="6">
    <location>
        <begin position="512"/>
        <end position="523"/>
    </location>
</feature>
<dbReference type="GO" id="GO:0005886">
    <property type="term" value="C:plasma membrane"/>
    <property type="evidence" value="ECO:0007669"/>
    <property type="project" value="TreeGrafter"/>
</dbReference>
<dbReference type="SUPFAM" id="SSF63380">
    <property type="entry name" value="Riboflavin synthase domain-like"/>
    <property type="match status" value="1"/>
</dbReference>
<comment type="caution">
    <text evidence="9">The sequence shown here is derived from an EMBL/GenBank/DDBJ whole genome shotgun (WGS) entry which is preliminary data.</text>
</comment>
<feature type="transmembrane region" description="Helical" evidence="7">
    <location>
        <begin position="269"/>
        <end position="291"/>
    </location>
</feature>
<accession>A0A9N8DHI1</accession>
<feature type="compositionally biased region" description="Low complexity" evidence="6">
    <location>
        <begin position="466"/>
        <end position="476"/>
    </location>
</feature>
<dbReference type="PANTHER" id="PTHR11972">
    <property type="entry name" value="NADPH OXIDASE"/>
    <property type="match status" value="1"/>
</dbReference>
<comment type="subcellular location">
    <subcellularLocation>
        <location evidence="1">Membrane</location>
        <topology evidence="1">Multi-pass membrane protein</topology>
    </subcellularLocation>
</comment>
<evidence type="ECO:0000256" key="3">
    <source>
        <dbReference type="ARBA" id="ARBA00022989"/>
    </source>
</evidence>
<feature type="compositionally biased region" description="Low complexity" evidence="6">
    <location>
        <begin position="524"/>
        <end position="538"/>
    </location>
</feature>
<feature type="domain" description="FAD-binding FR-type" evidence="8">
    <location>
        <begin position="351"/>
        <end position="472"/>
    </location>
</feature>
<dbReference type="PANTHER" id="PTHR11972:SF153">
    <property type="entry name" value="SUPEROXIDE-GENERATING NADPH OXIDASE HEAVY CHAIN SUBUNIT A"/>
    <property type="match status" value="1"/>
</dbReference>
<evidence type="ECO:0000259" key="8">
    <source>
        <dbReference type="PROSITE" id="PS51384"/>
    </source>
</evidence>
<protein>
    <submittedName>
        <fullName evidence="9">Oxidase homolog protein</fullName>
    </submittedName>
</protein>
<evidence type="ECO:0000256" key="7">
    <source>
        <dbReference type="SAM" id="Phobius"/>
    </source>
</evidence>
<dbReference type="SUPFAM" id="SSF52343">
    <property type="entry name" value="Ferredoxin reductase-like, C-terminal NADP-linked domain"/>
    <property type="match status" value="1"/>
</dbReference>
<dbReference type="InterPro" id="IPR017927">
    <property type="entry name" value="FAD-bd_FR_type"/>
</dbReference>
<evidence type="ECO:0000256" key="1">
    <source>
        <dbReference type="ARBA" id="ARBA00004141"/>
    </source>
</evidence>
<dbReference type="InterPro" id="IPR013121">
    <property type="entry name" value="Fe_red_NAD-bd_6"/>
</dbReference>
<name>A0A9N8DHI1_9STRA</name>
<dbReference type="InterPro" id="IPR050369">
    <property type="entry name" value="RBOH/FRE"/>
</dbReference>
<dbReference type="EMBL" id="CAICTM010000123">
    <property type="protein sequence ID" value="CAB9501990.1"/>
    <property type="molecule type" value="Genomic_DNA"/>
</dbReference>
<feature type="transmembrane region" description="Helical" evidence="7">
    <location>
        <begin position="297"/>
        <end position="314"/>
    </location>
</feature>
<evidence type="ECO:0000313" key="10">
    <source>
        <dbReference type="Proteomes" id="UP001153069"/>
    </source>
</evidence>
<dbReference type="Pfam" id="PF08030">
    <property type="entry name" value="NAD_binding_6"/>
    <property type="match status" value="1"/>
</dbReference>
<dbReference type="PROSITE" id="PS51384">
    <property type="entry name" value="FAD_FR"/>
    <property type="match status" value="1"/>
</dbReference>
<dbReference type="InterPro" id="IPR039261">
    <property type="entry name" value="FNR_nucleotide-bd"/>
</dbReference>
<evidence type="ECO:0000256" key="2">
    <source>
        <dbReference type="ARBA" id="ARBA00022692"/>
    </source>
</evidence>
<dbReference type="InterPro" id="IPR017938">
    <property type="entry name" value="Riboflavin_synthase-like_b-brl"/>
</dbReference>
<dbReference type="InterPro" id="IPR013130">
    <property type="entry name" value="Fe3_Rdtase_TM_dom"/>
</dbReference>
<dbReference type="Gene3D" id="2.40.30.10">
    <property type="entry name" value="Translation factors"/>
    <property type="match status" value="1"/>
</dbReference>
<keyword evidence="10" id="KW-1185">Reference proteome</keyword>
<dbReference type="Pfam" id="PF01794">
    <property type="entry name" value="Ferric_reduct"/>
    <property type="match status" value="1"/>
</dbReference>
<keyword evidence="2 7" id="KW-0812">Transmembrane</keyword>
<feature type="region of interest" description="Disordered" evidence="6">
    <location>
        <begin position="463"/>
        <end position="486"/>
    </location>
</feature>
<dbReference type="AlphaFoldDB" id="A0A9N8DHI1"/>
<evidence type="ECO:0000256" key="5">
    <source>
        <dbReference type="ARBA" id="ARBA00023136"/>
    </source>
</evidence>
<dbReference type="OrthoDB" id="202327at2759"/>